<comment type="caution">
    <text evidence="1">The sequence shown here is derived from an EMBL/GenBank/DDBJ whole genome shotgun (WGS) entry which is preliminary data.</text>
</comment>
<dbReference type="Pfam" id="PF05331">
    <property type="entry name" value="DUF742"/>
    <property type="match status" value="1"/>
</dbReference>
<dbReference type="InterPro" id="IPR007995">
    <property type="entry name" value="DUF742"/>
</dbReference>
<protein>
    <submittedName>
        <fullName evidence="1">DUF742 domain-containing protein</fullName>
    </submittedName>
</protein>
<name>A0ABR6EII4_9ACTN</name>
<reference evidence="2" key="1">
    <citation type="journal article" date="2020" name="Syst. Appl. Microbiol.">
        <title>Streptomyces alkaliterrae sp. nov., isolated from an alkaline soil, and emended descriptions of Streptomyces alkaliphilus, Streptomyces calidiresistens and Streptomyces durbertensis.</title>
        <authorList>
            <person name="Swiecimska M."/>
            <person name="Golinska P."/>
            <person name="Nouioui I."/>
            <person name="Wypij M."/>
            <person name="Rai M."/>
            <person name="Sangal V."/>
            <person name="Goodfellow M."/>
        </authorList>
    </citation>
    <scope>NUCLEOTIDE SEQUENCE [LARGE SCALE GENOMIC DNA]</scope>
    <source>
        <strain evidence="2">DSM 104538</strain>
    </source>
</reference>
<dbReference type="PANTHER" id="PTHR36221:SF1">
    <property type="entry name" value="DUF742 DOMAIN-CONTAINING PROTEIN"/>
    <property type="match status" value="1"/>
</dbReference>
<evidence type="ECO:0000313" key="2">
    <source>
        <dbReference type="Proteomes" id="UP000766698"/>
    </source>
</evidence>
<organism evidence="1 2">
    <name type="scientific">Streptomyces durbertensis</name>
    <dbReference type="NCBI Taxonomy" id="2448886"/>
    <lineage>
        <taxon>Bacteria</taxon>
        <taxon>Bacillati</taxon>
        <taxon>Actinomycetota</taxon>
        <taxon>Actinomycetes</taxon>
        <taxon>Kitasatosporales</taxon>
        <taxon>Streptomycetaceae</taxon>
        <taxon>Streptomyces</taxon>
    </lineage>
</organism>
<dbReference type="Proteomes" id="UP000766698">
    <property type="component" value="Unassembled WGS sequence"/>
</dbReference>
<dbReference type="EMBL" id="WMLF01000240">
    <property type="protein sequence ID" value="MBB1245151.1"/>
    <property type="molecule type" value="Genomic_DNA"/>
</dbReference>
<gene>
    <name evidence="1" type="ORF">GL263_16460</name>
</gene>
<accession>A0ABR6EII4</accession>
<sequence>MSGRRSERRLVPAYMATGGRAVPSRNTFDRLTLLSAAGGPLPGRPTPAQRRLAELVGGGPLSLAEAAAYLALPVSVVRVLVADLVDLGVLHARAPVPRAEQHDQRLLERVLSGLRAIR</sequence>
<evidence type="ECO:0000313" key="1">
    <source>
        <dbReference type="EMBL" id="MBB1245151.1"/>
    </source>
</evidence>
<proteinExistence type="predicted"/>
<keyword evidence="2" id="KW-1185">Reference proteome</keyword>
<dbReference type="PANTHER" id="PTHR36221">
    <property type="entry name" value="DUF742 DOMAIN-CONTAINING PROTEIN"/>
    <property type="match status" value="1"/>
</dbReference>